<proteinExistence type="predicted"/>
<sequence>GKGQLVLPKEPNPQIWYASNSEMKLTIVCVSCLVDKDLLNTPAGLSDITNG</sequence>
<dbReference type="EMBL" id="JARQZJ010000104">
    <property type="protein sequence ID" value="KAK9887052.1"/>
    <property type="molecule type" value="Genomic_DNA"/>
</dbReference>
<dbReference type="Proteomes" id="UP001431783">
    <property type="component" value="Unassembled WGS sequence"/>
</dbReference>
<reference evidence="1 2" key="1">
    <citation type="submission" date="2023-03" db="EMBL/GenBank/DDBJ databases">
        <title>Genome insight into feeding habits of ladybird beetles.</title>
        <authorList>
            <person name="Li H.-S."/>
            <person name="Huang Y.-H."/>
            <person name="Pang H."/>
        </authorList>
    </citation>
    <scope>NUCLEOTIDE SEQUENCE [LARGE SCALE GENOMIC DNA]</scope>
    <source>
        <strain evidence="1">SYSU_2023b</strain>
        <tissue evidence="1">Whole body</tissue>
    </source>
</reference>
<keyword evidence="2" id="KW-1185">Reference proteome</keyword>
<organism evidence="1 2">
    <name type="scientific">Henosepilachna vigintioctopunctata</name>
    <dbReference type="NCBI Taxonomy" id="420089"/>
    <lineage>
        <taxon>Eukaryota</taxon>
        <taxon>Metazoa</taxon>
        <taxon>Ecdysozoa</taxon>
        <taxon>Arthropoda</taxon>
        <taxon>Hexapoda</taxon>
        <taxon>Insecta</taxon>
        <taxon>Pterygota</taxon>
        <taxon>Neoptera</taxon>
        <taxon>Endopterygota</taxon>
        <taxon>Coleoptera</taxon>
        <taxon>Polyphaga</taxon>
        <taxon>Cucujiformia</taxon>
        <taxon>Coccinelloidea</taxon>
        <taxon>Coccinellidae</taxon>
        <taxon>Epilachninae</taxon>
        <taxon>Epilachnini</taxon>
        <taxon>Henosepilachna</taxon>
    </lineage>
</organism>
<dbReference type="AlphaFoldDB" id="A0AAW1UUC5"/>
<feature type="non-terminal residue" evidence="1">
    <location>
        <position position="1"/>
    </location>
</feature>
<protein>
    <submittedName>
        <fullName evidence="1">Uncharacterized protein</fullName>
    </submittedName>
</protein>
<name>A0AAW1UUC5_9CUCU</name>
<evidence type="ECO:0000313" key="1">
    <source>
        <dbReference type="EMBL" id="KAK9887052.1"/>
    </source>
</evidence>
<evidence type="ECO:0000313" key="2">
    <source>
        <dbReference type="Proteomes" id="UP001431783"/>
    </source>
</evidence>
<gene>
    <name evidence="1" type="ORF">WA026_019976</name>
</gene>
<comment type="caution">
    <text evidence="1">The sequence shown here is derived from an EMBL/GenBank/DDBJ whole genome shotgun (WGS) entry which is preliminary data.</text>
</comment>
<accession>A0AAW1UUC5</accession>